<dbReference type="Proteomes" id="UP000029121">
    <property type="component" value="Unassembled WGS sequence"/>
</dbReference>
<sequence length="187" mass="21740">MMLYFGPSPRKPMKIIAQILLRPRSVSYFKLASPRLMKLVSFYQDCRRRFPRMVMMDLTWTHHSLSRFLLHSRLESDCPDLLLLHASRVMVPLSWADGYLCRGKIICCYRNLSEAPFPTLCQSSNSCKKHNIMIPTPFTSLVERLIESSNALDVRAISDHELVLDILKLVFIMESILLFKFLELFLG</sequence>
<name>R0H6D9_9BRAS</name>
<evidence type="ECO:0000313" key="1">
    <source>
        <dbReference type="EMBL" id="EOA19103.1"/>
    </source>
</evidence>
<gene>
    <name evidence="1" type="ORF">CARUB_v10007771mg</name>
</gene>
<accession>R0H6D9</accession>
<protein>
    <submittedName>
        <fullName evidence="1">Uncharacterized protein</fullName>
    </submittedName>
</protein>
<proteinExistence type="predicted"/>
<dbReference type="AlphaFoldDB" id="R0H6D9"/>
<organism evidence="1 2">
    <name type="scientific">Capsella rubella</name>
    <dbReference type="NCBI Taxonomy" id="81985"/>
    <lineage>
        <taxon>Eukaryota</taxon>
        <taxon>Viridiplantae</taxon>
        <taxon>Streptophyta</taxon>
        <taxon>Embryophyta</taxon>
        <taxon>Tracheophyta</taxon>
        <taxon>Spermatophyta</taxon>
        <taxon>Magnoliopsida</taxon>
        <taxon>eudicotyledons</taxon>
        <taxon>Gunneridae</taxon>
        <taxon>Pentapetalae</taxon>
        <taxon>rosids</taxon>
        <taxon>malvids</taxon>
        <taxon>Brassicales</taxon>
        <taxon>Brassicaceae</taxon>
        <taxon>Camelineae</taxon>
        <taxon>Capsella</taxon>
    </lineage>
</organism>
<dbReference type="EMBL" id="KB870811">
    <property type="protein sequence ID" value="EOA19103.1"/>
    <property type="molecule type" value="Genomic_DNA"/>
</dbReference>
<dbReference type="STRING" id="81985.R0H6D9"/>
<reference evidence="2" key="1">
    <citation type="journal article" date="2013" name="Nat. Genet.">
        <title>The Capsella rubella genome and the genomic consequences of rapid mating system evolution.</title>
        <authorList>
            <person name="Slotte T."/>
            <person name="Hazzouri K.M."/>
            <person name="Agren J.A."/>
            <person name="Koenig D."/>
            <person name="Maumus F."/>
            <person name="Guo Y.L."/>
            <person name="Steige K."/>
            <person name="Platts A.E."/>
            <person name="Escobar J.S."/>
            <person name="Newman L.K."/>
            <person name="Wang W."/>
            <person name="Mandakova T."/>
            <person name="Vello E."/>
            <person name="Smith L.M."/>
            <person name="Henz S.R."/>
            <person name="Steffen J."/>
            <person name="Takuno S."/>
            <person name="Brandvain Y."/>
            <person name="Coop G."/>
            <person name="Andolfatto P."/>
            <person name="Hu T.T."/>
            <person name="Blanchette M."/>
            <person name="Clark R.M."/>
            <person name="Quesneville H."/>
            <person name="Nordborg M."/>
            <person name="Gaut B.S."/>
            <person name="Lysak M.A."/>
            <person name="Jenkins J."/>
            <person name="Grimwood J."/>
            <person name="Chapman J."/>
            <person name="Prochnik S."/>
            <person name="Shu S."/>
            <person name="Rokhsar D."/>
            <person name="Schmutz J."/>
            <person name="Weigel D."/>
            <person name="Wright S.I."/>
        </authorList>
    </citation>
    <scope>NUCLEOTIDE SEQUENCE [LARGE SCALE GENOMIC DNA]</scope>
    <source>
        <strain evidence="2">cv. Monte Gargano</strain>
    </source>
</reference>
<evidence type="ECO:0000313" key="2">
    <source>
        <dbReference type="Proteomes" id="UP000029121"/>
    </source>
</evidence>
<keyword evidence="2" id="KW-1185">Reference proteome</keyword>